<sequence>MGIGQLIASFDLPTGSRVEERVPKKLLVENGAPTVVDKRHINEGIEEIQWLAALKPNTIGVPEYRDDVREYLEIAVLSITLRGSVKAGRLVELLHRAVPYPMVLLIVMQNRNLSLSLAHKRWSQGEMDKVVLDGAIVEVLLESQSPVSAIEEQFMRALALERQPRTTLYDLYQGWMDTLYALHAARLTGIFAVSATSDQASTRRLALQECRSLSGEAARLQGLAAKEKQLARLVDLNLELKRVQAELTVAKGRL</sequence>
<dbReference type="AlphaFoldDB" id="A0A8J8CFJ7"/>
<name>A0A8J8CFJ7_9ARCH</name>
<feature type="coiled-coil region" evidence="1">
    <location>
        <begin position="226"/>
        <end position="253"/>
    </location>
</feature>
<dbReference type="EMBL" id="JAHEAC010000009">
    <property type="protein sequence ID" value="MBX8643496.1"/>
    <property type="molecule type" value="Genomic_DNA"/>
</dbReference>
<accession>A0A8J8CFJ7</accession>
<protein>
    <submittedName>
        <fullName evidence="2">DUF4391 domain-containing protein</fullName>
    </submittedName>
</protein>
<organism evidence="2 3">
    <name type="scientific">Candidatus Sysuiplasma superficiale</name>
    <dbReference type="NCBI Taxonomy" id="2823368"/>
    <lineage>
        <taxon>Archaea</taxon>
        <taxon>Methanobacteriati</taxon>
        <taxon>Thermoplasmatota</taxon>
        <taxon>Thermoplasmata</taxon>
        <taxon>Candidatus Sysuiplasmatales</taxon>
        <taxon>Candidatus Sysuiplasmataceae</taxon>
        <taxon>Candidatus Sysuiplasma</taxon>
    </lineage>
</organism>
<dbReference type="Pfam" id="PF14335">
    <property type="entry name" value="DUF4391"/>
    <property type="match status" value="1"/>
</dbReference>
<evidence type="ECO:0000256" key="1">
    <source>
        <dbReference type="SAM" id="Coils"/>
    </source>
</evidence>
<evidence type="ECO:0000313" key="3">
    <source>
        <dbReference type="Proteomes" id="UP000750197"/>
    </source>
</evidence>
<dbReference type="Proteomes" id="UP000750197">
    <property type="component" value="Unassembled WGS sequence"/>
</dbReference>
<dbReference type="InterPro" id="IPR025503">
    <property type="entry name" value="DUF4391"/>
</dbReference>
<proteinExistence type="predicted"/>
<reference evidence="2" key="1">
    <citation type="submission" date="2021-05" db="EMBL/GenBank/DDBJ databases">
        <title>Genomic insights into ecological role and evolution of a novel Thermoplasmata order Candidatus Sysuiplasmatales.</title>
        <authorList>
            <person name="Yuan Y."/>
        </authorList>
    </citation>
    <scope>NUCLEOTIDE SEQUENCE</scope>
    <source>
        <strain evidence="2">TUT19-bin139</strain>
    </source>
</reference>
<gene>
    <name evidence="2" type="ORF">KIY12_02030</name>
</gene>
<keyword evidence="1" id="KW-0175">Coiled coil</keyword>
<comment type="caution">
    <text evidence="2">The sequence shown here is derived from an EMBL/GenBank/DDBJ whole genome shotgun (WGS) entry which is preliminary data.</text>
</comment>
<evidence type="ECO:0000313" key="2">
    <source>
        <dbReference type="EMBL" id="MBX8643496.1"/>
    </source>
</evidence>